<dbReference type="GO" id="GO:0016042">
    <property type="term" value="P:lipid catabolic process"/>
    <property type="evidence" value="ECO:0007669"/>
    <property type="project" value="UniProtKB-UniRule"/>
</dbReference>
<feature type="active site" description="Proton acceptor" evidence="4">
    <location>
        <position position="197"/>
    </location>
</feature>
<organism evidence="7 8">
    <name type="scientific">Niveibacterium umoris</name>
    <dbReference type="NCBI Taxonomy" id="1193620"/>
    <lineage>
        <taxon>Bacteria</taxon>
        <taxon>Pseudomonadati</taxon>
        <taxon>Pseudomonadota</taxon>
        <taxon>Betaproteobacteria</taxon>
        <taxon>Rhodocyclales</taxon>
        <taxon>Rhodocyclaceae</taxon>
        <taxon>Niveibacterium</taxon>
    </lineage>
</organism>
<feature type="short sequence motif" description="GXSXG" evidence="4">
    <location>
        <begin position="83"/>
        <end position="87"/>
    </location>
</feature>
<dbReference type="Gene3D" id="3.40.1090.10">
    <property type="entry name" value="Cytosolic phospholipase A2 catalytic domain"/>
    <property type="match status" value="2"/>
</dbReference>
<evidence type="ECO:0000256" key="3">
    <source>
        <dbReference type="ARBA" id="ARBA00023098"/>
    </source>
</evidence>
<proteinExistence type="predicted"/>
<feature type="domain" description="PNPLA" evidence="6">
    <location>
        <begin position="52"/>
        <end position="210"/>
    </location>
</feature>
<dbReference type="PANTHER" id="PTHR14226:SF76">
    <property type="entry name" value="NTE FAMILY PROTEIN RSSA"/>
    <property type="match status" value="1"/>
</dbReference>
<dbReference type="GO" id="GO:0016787">
    <property type="term" value="F:hydrolase activity"/>
    <property type="evidence" value="ECO:0007669"/>
    <property type="project" value="UniProtKB-UniRule"/>
</dbReference>
<reference evidence="7 8" key="1">
    <citation type="submission" date="2020-08" db="EMBL/GenBank/DDBJ databases">
        <title>Genomic Encyclopedia of Type Strains, Phase IV (KMG-IV): sequencing the most valuable type-strain genomes for metagenomic binning, comparative biology and taxonomic classification.</title>
        <authorList>
            <person name="Goeker M."/>
        </authorList>
    </citation>
    <scope>NUCLEOTIDE SEQUENCE [LARGE SCALE GENOMIC DNA]</scope>
    <source>
        <strain evidence="7 8">DSM 106739</strain>
    </source>
</reference>
<feature type="active site" description="Nucleophile" evidence="4">
    <location>
        <position position="85"/>
    </location>
</feature>
<evidence type="ECO:0000256" key="5">
    <source>
        <dbReference type="SAM" id="MobiDB-lite"/>
    </source>
</evidence>
<dbReference type="RefSeq" id="WP_183634662.1">
    <property type="nucleotide sequence ID" value="NZ_BAABLE010000011.1"/>
</dbReference>
<dbReference type="InterPro" id="IPR016035">
    <property type="entry name" value="Acyl_Trfase/lysoPLipase"/>
</dbReference>
<sequence length="304" mass="31916">MKRREFLVVGGASLFLAACQTTQPKPDPEPVKPVQAQVPAAPTPRPKAKIGLALGGGAARGFAHIGVIKALETNGISPDIVVGTSAGSVVGALYAAGFGAFDLQKMAFQLEESSFKDWALFDRGLLKGEALEAFINKQVANKPIEGLKRRFAAVATDLQSGEPTAFSVGNVGQAVRASASVPGVFSPVVIRGREYVDGGLVSPVPARTARTMGADIVIAVDISQRPSGKKGGGSVDVLLDTIAIMGNKIADYELRDADVVVNPNIKGLPAGNFQQRHEAILEGERAGFGAIPRIREKLLAWDKR</sequence>
<gene>
    <name evidence="7" type="ORF">GGR36_002203</name>
</gene>
<comment type="caution">
    <text evidence="4">Lacks conserved residue(s) required for the propagation of feature annotation.</text>
</comment>
<dbReference type="PANTHER" id="PTHR14226">
    <property type="entry name" value="NEUROPATHY TARGET ESTERASE/SWISS CHEESE D.MELANOGASTER"/>
    <property type="match status" value="1"/>
</dbReference>
<dbReference type="Proteomes" id="UP000561045">
    <property type="component" value="Unassembled WGS sequence"/>
</dbReference>
<protein>
    <submittedName>
        <fullName evidence="7">NTE family protein</fullName>
    </submittedName>
</protein>
<evidence type="ECO:0000256" key="2">
    <source>
        <dbReference type="ARBA" id="ARBA00022963"/>
    </source>
</evidence>
<name>A0A840BI41_9RHOO</name>
<evidence type="ECO:0000313" key="7">
    <source>
        <dbReference type="EMBL" id="MBB4012895.1"/>
    </source>
</evidence>
<feature type="short sequence motif" description="DGA/G" evidence="4">
    <location>
        <begin position="197"/>
        <end position="199"/>
    </location>
</feature>
<keyword evidence="8" id="KW-1185">Reference proteome</keyword>
<dbReference type="PROSITE" id="PS51635">
    <property type="entry name" value="PNPLA"/>
    <property type="match status" value="1"/>
</dbReference>
<comment type="caution">
    <text evidence="7">The sequence shown here is derived from an EMBL/GenBank/DDBJ whole genome shotgun (WGS) entry which is preliminary data.</text>
</comment>
<evidence type="ECO:0000313" key="8">
    <source>
        <dbReference type="Proteomes" id="UP000561045"/>
    </source>
</evidence>
<dbReference type="EMBL" id="JACIET010000001">
    <property type="protein sequence ID" value="MBB4012895.1"/>
    <property type="molecule type" value="Genomic_DNA"/>
</dbReference>
<dbReference type="InterPro" id="IPR002641">
    <property type="entry name" value="PNPLA_dom"/>
</dbReference>
<dbReference type="InterPro" id="IPR050301">
    <property type="entry name" value="NTE"/>
</dbReference>
<accession>A0A840BI41</accession>
<dbReference type="Pfam" id="PF01734">
    <property type="entry name" value="Patatin"/>
    <property type="match status" value="1"/>
</dbReference>
<keyword evidence="2 4" id="KW-0442">Lipid degradation</keyword>
<evidence type="ECO:0000256" key="4">
    <source>
        <dbReference type="PROSITE-ProRule" id="PRU01161"/>
    </source>
</evidence>
<evidence type="ECO:0000256" key="1">
    <source>
        <dbReference type="ARBA" id="ARBA00022801"/>
    </source>
</evidence>
<keyword evidence="3 4" id="KW-0443">Lipid metabolism</keyword>
<dbReference type="PROSITE" id="PS51257">
    <property type="entry name" value="PROKAR_LIPOPROTEIN"/>
    <property type="match status" value="1"/>
</dbReference>
<evidence type="ECO:0000259" key="6">
    <source>
        <dbReference type="PROSITE" id="PS51635"/>
    </source>
</evidence>
<keyword evidence="1 4" id="KW-0378">Hydrolase</keyword>
<dbReference type="CDD" id="cd07205">
    <property type="entry name" value="Pat_PNPLA6_PNPLA7_NTE1_like"/>
    <property type="match status" value="1"/>
</dbReference>
<dbReference type="SUPFAM" id="SSF52151">
    <property type="entry name" value="FabD/lysophospholipase-like"/>
    <property type="match status" value="1"/>
</dbReference>
<dbReference type="AlphaFoldDB" id="A0A840BI41"/>
<feature type="region of interest" description="Disordered" evidence="5">
    <location>
        <begin position="23"/>
        <end position="43"/>
    </location>
</feature>